<dbReference type="Proteomes" id="UP000326302">
    <property type="component" value="Unassembled WGS sequence"/>
</dbReference>
<accession>A0A5N5U6P8</accession>
<protein>
    <submittedName>
        <fullName evidence="3">DUF1330 domain-containing protein</fullName>
    </submittedName>
</protein>
<proteinExistence type="predicted"/>
<dbReference type="RefSeq" id="WP_152120574.1">
    <property type="nucleotide sequence ID" value="NZ_QJOW01000004.1"/>
</dbReference>
<dbReference type="PANTHER" id="PTHR41521">
    <property type="match status" value="1"/>
</dbReference>
<dbReference type="Proteomes" id="UP000326865">
    <property type="component" value="Unassembled WGS sequence"/>
</dbReference>
<evidence type="ECO:0000259" key="1">
    <source>
        <dbReference type="Pfam" id="PF07045"/>
    </source>
</evidence>
<gene>
    <name evidence="2" type="ORF">DM867_08560</name>
    <name evidence="3" type="ORF">DMP03_10215</name>
    <name evidence="4" type="ORF">DP108_07045</name>
</gene>
<accession>A0A5N5U7J3</accession>
<evidence type="ECO:0000313" key="7">
    <source>
        <dbReference type="Proteomes" id="UP000326865"/>
    </source>
</evidence>
<evidence type="ECO:0000313" key="5">
    <source>
        <dbReference type="Proteomes" id="UP000326207"/>
    </source>
</evidence>
<feature type="domain" description="DUF1330" evidence="1">
    <location>
        <begin position="7"/>
        <end position="93"/>
    </location>
</feature>
<dbReference type="PANTHER" id="PTHR41521:SF4">
    <property type="entry name" value="BLR0684 PROTEIN"/>
    <property type="match status" value="1"/>
</dbReference>
<sequence length="104" mass="11898">MTEETDTVYIAAQIQVEDWETYQEEYIPKTFERITANGGEVLVATEEAEALEGEWDGNWTVLIEFPNETAAHEFMQDEEYVEVMSARHEASAWSDIAMLPKFSG</sequence>
<dbReference type="EMBL" id="QKKZ01000003">
    <property type="protein sequence ID" value="KAB7513841.1"/>
    <property type="molecule type" value="Genomic_DNA"/>
</dbReference>
<evidence type="ECO:0000313" key="2">
    <source>
        <dbReference type="EMBL" id="KAB7513841.1"/>
    </source>
</evidence>
<dbReference type="SUPFAM" id="SSF54909">
    <property type="entry name" value="Dimeric alpha+beta barrel"/>
    <property type="match status" value="1"/>
</dbReference>
<dbReference type="EMBL" id="QMDY01000003">
    <property type="protein sequence ID" value="KAB7518907.1"/>
    <property type="molecule type" value="Genomic_DNA"/>
</dbReference>
<name>A0A5N5U6P8_9EURY</name>
<reference evidence="5 6" key="1">
    <citation type="submission" date="2019-10" db="EMBL/GenBank/DDBJ databases">
        <title>Unraveling microbial dark matter from salterns through culturing: the case of the genus Halosegnis.</title>
        <authorList>
            <person name="Duran-Viseras A."/>
            <person name="Andrei A.-S."/>
            <person name="Vera-Gargallo B."/>
            <person name="Ghai R."/>
            <person name="Sanchez-Porro C."/>
            <person name="Ventosa A."/>
        </authorList>
    </citation>
    <scope>NUCLEOTIDE SEQUENCE [LARGE SCALE GENOMIC DNA]</scope>
    <source>
        <strain evidence="3 6">F17-44</strain>
        <strain evidence="2 7">F18-79</strain>
        <strain evidence="4 5">F19-13</strain>
    </source>
</reference>
<dbReference type="Gene3D" id="3.30.70.100">
    <property type="match status" value="1"/>
</dbReference>
<organism evidence="3 6">
    <name type="scientific">Halosegnis rubeus</name>
    <dbReference type="NCBI Taxonomy" id="2212850"/>
    <lineage>
        <taxon>Archaea</taxon>
        <taxon>Methanobacteriati</taxon>
        <taxon>Methanobacteriota</taxon>
        <taxon>Stenosarchaea group</taxon>
        <taxon>Halobacteria</taxon>
        <taxon>Halobacteriales</taxon>
        <taxon>Natronomonadaceae</taxon>
        <taxon>Halosegnis</taxon>
    </lineage>
</organism>
<evidence type="ECO:0000313" key="4">
    <source>
        <dbReference type="EMBL" id="KAB7518907.1"/>
    </source>
</evidence>
<accession>A0A5N5UJF9</accession>
<dbReference type="Proteomes" id="UP000326207">
    <property type="component" value="Unassembled WGS sequence"/>
</dbReference>
<dbReference type="EMBL" id="QJOW01000004">
    <property type="protein sequence ID" value="KAB7514243.1"/>
    <property type="molecule type" value="Genomic_DNA"/>
</dbReference>
<dbReference type="InterPro" id="IPR011008">
    <property type="entry name" value="Dimeric_a/b-barrel"/>
</dbReference>
<comment type="caution">
    <text evidence="3">The sequence shown here is derived from an EMBL/GenBank/DDBJ whole genome shotgun (WGS) entry which is preliminary data.</text>
</comment>
<dbReference type="Pfam" id="PF07045">
    <property type="entry name" value="DUF1330"/>
    <property type="match status" value="1"/>
</dbReference>
<keyword evidence="7" id="KW-1185">Reference proteome</keyword>
<dbReference type="OrthoDB" id="377708at2157"/>
<evidence type="ECO:0000313" key="3">
    <source>
        <dbReference type="EMBL" id="KAB7514243.1"/>
    </source>
</evidence>
<evidence type="ECO:0000313" key="6">
    <source>
        <dbReference type="Proteomes" id="UP000326302"/>
    </source>
</evidence>
<dbReference type="InterPro" id="IPR010753">
    <property type="entry name" value="DUF1330"/>
</dbReference>
<dbReference type="AlphaFoldDB" id="A0A5N5U6P8"/>